<organism evidence="1 2">
    <name type="scientific">Candidatus Endolissoclinum faulkneri L2</name>
    <dbReference type="NCBI Taxonomy" id="1193729"/>
    <lineage>
        <taxon>Bacteria</taxon>
        <taxon>Pseudomonadati</taxon>
        <taxon>Pseudomonadota</taxon>
        <taxon>Alphaproteobacteria</taxon>
        <taxon>Rhodospirillales</taxon>
        <taxon>Rhodospirillaceae</taxon>
        <taxon>Candidatus Endolissoclinum</taxon>
    </lineage>
</organism>
<keyword evidence="2" id="KW-1185">Reference proteome</keyword>
<accession>K7YI77</accession>
<gene>
    <name evidence="1" type="ORF">A1OE_1127</name>
</gene>
<proteinExistence type="predicted"/>
<dbReference type="AlphaFoldDB" id="K7YI77"/>
<dbReference type="HOGENOM" id="CLU_2859323_0_0_5"/>
<sequence length="64" mass="7325">MYFCISTFKKSLNKYFISQTVNLICFNIIYCGSYNNPSGKTRCAILTTAAVQSRLSDKLRLLNF</sequence>
<name>K7YI77_9PROT</name>
<protein>
    <submittedName>
        <fullName evidence="1">Uncharacterized protein</fullName>
    </submittedName>
</protein>
<dbReference type="KEGG" id="thal:A1OE_1127"/>
<dbReference type="Proteomes" id="UP000010077">
    <property type="component" value="Chromosome"/>
</dbReference>
<dbReference type="EMBL" id="CP003539">
    <property type="protein sequence ID" value="AFX99305.1"/>
    <property type="molecule type" value="Genomic_DNA"/>
</dbReference>
<evidence type="ECO:0000313" key="1">
    <source>
        <dbReference type="EMBL" id="AFX99305.1"/>
    </source>
</evidence>
<evidence type="ECO:0000313" key="2">
    <source>
        <dbReference type="Proteomes" id="UP000010077"/>
    </source>
</evidence>
<reference evidence="1 2" key="1">
    <citation type="journal article" date="2012" name="Proc. Natl. Acad. Sci. U.S.A.">
        <title>Genome streamlining and chemical defense in a coral reef symbiosis.</title>
        <authorList>
            <person name="Kwan J.C."/>
            <person name="Donia M.S."/>
            <person name="Han A.W."/>
            <person name="Hirose E."/>
            <person name="Haygood M.G."/>
            <person name="Schmidt E.W."/>
        </authorList>
    </citation>
    <scope>NUCLEOTIDE SEQUENCE [LARGE SCALE GENOMIC DNA]</scope>
    <source>
        <strain evidence="1 2">L2</strain>
    </source>
</reference>